<evidence type="ECO:0000313" key="2">
    <source>
        <dbReference type="EMBL" id="EON66407.1"/>
    </source>
</evidence>
<evidence type="ECO:0000256" key="1">
    <source>
        <dbReference type="SAM" id="MobiDB-lite"/>
    </source>
</evidence>
<organism evidence="2 3">
    <name type="scientific">Coniosporium apollinis (strain CBS 100218)</name>
    <name type="common">Rock-inhabiting black yeast</name>
    <dbReference type="NCBI Taxonomy" id="1168221"/>
    <lineage>
        <taxon>Eukaryota</taxon>
        <taxon>Fungi</taxon>
        <taxon>Dikarya</taxon>
        <taxon>Ascomycota</taxon>
        <taxon>Pezizomycotina</taxon>
        <taxon>Dothideomycetes</taxon>
        <taxon>Dothideomycetes incertae sedis</taxon>
        <taxon>Coniosporium</taxon>
    </lineage>
</organism>
<dbReference type="GeneID" id="19902815"/>
<dbReference type="EMBL" id="JH767580">
    <property type="protein sequence ID" value="EON66407.1"/>
    <property type="molecule type" value="Genomic_DNA"/>
</dbReference>
<feature type="region of interest" description="Disordered" evidence="1">
    <location>
        <begin position="1"/>
        <end position="152"/>
    </location>
</feature>
<dbReference type="HOGENOM" id="CLU_1722269_0_0_1"/>
<protein>
    <submittedName>
        <fullName evidence="2">Uncharacterized protein</fullName>
    </submittedName>
</protein>
<dbReference type="AlphaFoldDB" id="R7YWX2"/>
<reference evidence="3" key="1">
    <citation type="submission" date="2012-06" db="EMBL/GenBank/DDBJ databases">
        <title>The genome sequence of Coniosporium apollinis CBS 100218.</title>
        <authorList>
            <consortium name="The Broad Institute Genome Sequencing Platform"/>
            <person name="Cuomo C."/>
            <person name="Gorbushina A."/>
            <person name="Noack S."/>
            <person name="Walker B."/>
            <person name="Young S.K."/>
            <person name="Zeng Q."/>
            <person name="Gargeya S."/>
            <person name="Fitzgerald M."/>
            <person name="Haas B."/>
            <person name="Abouelleil A."/>
            <person name="Alvarado L."/>
            <person name="Arachchi H.M."/>
            <person name="Berlin A.M."/>
            <person name="Chapman S.B."/>
            <person name="Goldberg J."/>
            <person name="Griggs A."/>
            <person name="Gujja S."/>
            <person name="Hansen M."/>
            <person name="Howarth C."/>
            <person name="Imamovic A."/>
            <person name="Larimer J."/>
            <person name="McCowan C."/>
            <person name="Montmayeur A."/>
            <person name="Murphy C."/>
            <person name="Neiman D."/>
            <person name="Pearson M."/>
            <person name="Priest M."/>
            <person name="Roberts A."/>
            <person name="Saif S."/>
            <person name="Shea T."/>
            <person name="Sisk P."/>
            <person name="Sykes S."/>
            <person name="Wortman J."/>
            <person name="Nusbaum C."/>
            <person name="Birren B."/>
        </authorList>
    </citation>
    <scope>NUCLEOTIDE SEQUENCE [LARGE SCALE GENOMIC DNA]</scope>
    <source>
        <strain evidence="3">CBS 100218</strain>
    </source>
</reference>
<name>R7YWX2_CONA1</name>
<accession>R7YWX2</accession>
<keyword evidence="3" id="KW-1185">Reference proteome</keyword>
<evidence type="ECO:0000313" key="3">
    <source>
        <dbReference type="Proteomes" id="UP000016924"/>
    </source>
</evidence>
<sequence>MGSFATAGTKRRHEDEDEADNEGNRAQQGRRKLAKTRPPTAATADFLPMPPARESTGLVSKRKRSRGNEDDETEEEAESHRGRRKMAKMRQPTAAVASFFPMPSAQEPAGPVAKRKRSQGEDHEETEEEVDGGRGRKKIARTRARRTEGGKE</sequence>
<proteinExistence type="predicted"/>
<gene>
    <name evidence="2" type="ORF">W97_05504</name>
</gene>
<feature type="compositionally biased region" description="Basic residues" evidence="1">
    <location>
        <begin position="135"/>
        <end position="144"/>
    </location>
</feature>
<dbReference type="RefSeq" id="XP_007781724.1">
    <property type="nucleotide sequence ID" value="XM_007783534.1"/>
</dbReference>
<dbReference type="Proteomes" id="UP000016924">
    <property type="component" value="Unassembled WGS sequence"/>
</dbReference>